<sequence>MPVCPAAVPHRHPSPSPPRPEPSPPAELCEHPGLAGRTQWNGKRPLPRRGPDPRQGQRRPRASARRGPGGAATGAAPTVLLRGGSRVHCLRGCGGCGGGGPGGQRSAARLRLGLQRHRPRIRAARGGLCARRARAQCHCAPWRRREEHAVTPAARTTPPARPAPGGGRGRGLRGALSGAQGAQGQARRTDPDPLGAQLTAGPAPAPRSPQPKYFLRKDAPAASQLPALPLRSLLRLCVARPVPVGAGPRPLPHLEQLNAAKAGSWVRHYCLLYPQPPRHTGDWKEGDWVIPPPTKMLGD</sequence>
<reference evidence="2" key="3">
    <citation type="submission" date="2025-09" db="UniProtKB">
        <authorList>
            <consortium name="Ensembl"/>
        </authorList>
    </citation>
    <scope>IDENTIFICATION</scope>
</reference>
<protein>
    <submittedName>
        <fullName evidence="2">Uncharacterized protein</fullName>
    </submittedName>
</protein>
<feature type="compositionally biased region" description="Low complexity" evidence="1">
    <location>
        <begin position="173"/>
        <end position="186"/>
    </location>
</feature>
<feature type="region of interest" description="Disordered" evidence="1">
    <location>
        <begin position="1"/>
        <end position="79"/>
    </location>
</feature>
<proteinExistence type="predicted"/>
<dbReference type="AlphaFoldDB" id="A0A8D2CJE3"/>
<organism evidence="2 3">
    <name type="scientific">Sciurus vulgaris</name>
    <name type="common">Eurasian red squirrel</name>
    <dbReference type="NCBI Taxonomy" id="55149"/>
    <lineage>
        <taxon>Eukaryota</taxon>
        <taxon>Metazoa</taxon>
        <taxon>Chordata</taxon>
        <taxon>Craniata</taxon>
        <taxon>Vertebrata</taxon>
        <taxon>Euteleostomi</taxon>
        <taxon>Mammalia</taxon>
        <taxon>Eutheria</taxon>
        <taxon>Euarchontoglires</taxon>
        <taxon>Glires</taxon>
        <taxon>Rodentia</taxon>
        <taxon>Sciuromorpha</taxon>
        <taxon>Sciuridae</taxon>
        <taxon>Sciurinae</taxon>
        <taxon>Sciurini</taxon>
        <taxon>Sciurus</taxon>
    </lineage>
</organism>
<evidence type="ECO:0000256" key="1">
    <source>
        <dbReference type="SAM" id="MobiDB-lite"/>
    </source>
</evidence>
<accession>A0A8D2CJE3</accession>
<name>A0A8D2CJE3_SCIVU</name>
<keyword evidence="3" id="KW-1185">Reference proteome</keyword>
<evidence type="ECO:0000313" key="3">
    <source>
        <dbReference type="Proteomes" id="UP000694564"/>
    </source>
</evidence>
<reference evidence="2" key="1">
    <citation type="submission" date="2020-06" db="EMBL/GenBank/DDBJ databases">
        <authorList>
            <consortium name="Wellcome Sanger Institute Data Sharing"/>
        </authorList>
    </citation>
    <scope>NUCLEOTIDE SEQUENCE [LARGE SCALE GENOMIC DNA]</scope>
</reference>
<dbReference type="GeneTree" id="ENSGT01120000276707"/>
<dbReference type="Proteomes" id="UP000694564">
    <property type="component" value="Chromosome 1"/>
</dbReference>
<evidence type="ECO:0000313" key="2">
    <source>
        <dbReference type="Ensembl" id="ENSSVLP00005000070.1"/>
    </source>
</evidence>
<reference evidence="2" key="2">
    <citation type="submission" date="2025-08" db="UniProtKB">
        <authorList>
            <consortium name="Ensembl"/>
        </authorList>
    </citation>
    <scope>IDENTIFICATION</scope>
</reference>
<dbReference type="Ensembl" id="ENSSVLT00005000085.1">
    <property type="protein sequence ID" value="ENSSVLP00005000070.1"/>
    <property type="gene ID" value="ENSSVLG00005000069.1"/>
</dbReference>
<feature type="region of interest" description="Disordered" evidence="1">
    <location>
        <begin position="145"/>
        <end position="210"/>
    </location>
</feature>
<feature type="compositionally biased region" description="Pro residues" evidence="1">
    <location>
        <begin position="14"/>
        <end position="25"/>
    </location>
</feature>